<evidence type="ECO:0000256" key="1">
    <source>
        <dbReference type="SAM" id="MobiDB-lite"/>
    </source>
</evidence>
<dbReference type="RefSeq" id="WP_212518362.1">
    <property type="nucleotide sequence ID" value="NZ_JAGSOH010000030.1"/>
</dbReference>
<evidence type="ECO:0000313" key="2">
    <source>
        <dbReference type="EMBL" id="MBR7827216.1"/>
    </source>
</evidence>
<name>A0A941IL18_9ACTN</name>
<comment type="caution">
    <text evidence="2">The sequence shown here is derived from an EMBL/GenBank/DDBJ whole genome shotgun (WGS) entry which is preliminary data.</text>
</comment>
<evidence type="ECO:0000313" key="3">
    <source>
        <dbReference type="Proteomes" id="UP000676325"/>
    </source>
</evidence>
<dbReference type="EMBL" id="JAGSOH010000030">
    <property type="protein sequence ID" value="MBR7827216.1"/>
    <property type="molecule type" value="Genomic_DNA"/>
</dbReference>
<dbReference type="AlphaFoldDB" id="A0A941IL18"/>
<sequence>MAKNKQRPAARTVPKKPAVRPSSAQRRFARPRLILATIALVVAGAGAVSLSLLGHQSASASAAAPATASISPDSMAAVETVDGMALPVREYELFLAQDRAETFAYFQQHYGVTDSATFWTTAHGGQTPTKYLENAALADATKACVQQVLAAKYGVVSGFSYAGFLQAWQAQNASRSAALAAHKVVYGPTHYSESDYFTHVSAQIAEQLQTTLASKGVVKVTDAALESYYTAHKAQFASGASGPAQELEPKAAGPSAAATAVSFAQVKSVVRQYYVQAAYEALVAQRTKQAVVHVDQSVLAGIAIS</sequence>
<keyword evidence="3" id="KW-1185">Reference proteome</keyword>
<accession>A0A941IL18</accession>
<reference evidence="2" key="1">
    <citation type="submission" date="2021-04" db="EMBL/GenBank/DDBJ databases">
        <title>Genome based classification of Actinospica acidithermotolerans sp. nov., an actinobacterium isolated from an Indonesian hot spring.</title>
        <authorList>
            <person name="Kusuma A.B."/>
            <person name="Putra K.E."/>
            <person name="Nafisah S."/>
            <person name="Loh J."/>
            <person name="Nouioui I."/>
            <person name="Goodfellow M."/>
        </authorList>
    </citation>
    <scope>NUCLEOTIDE SEQUENCE</scope>
    <source>
        <strain evidence="2">MGRD01-02</strain>
    </source>
</reference>
<organism evidence="2 3">
    <name type="scientific">Actinospica acidithermotolerans</name>
    <dbReference type="NCBI Taxonomy" id="2828514"/>
    <lineage>
        <taxon>Bacteria</taxon>
        <taxon>Bacillati</taxon>
        <taxon>Actinomycetota</taxon>
        <taxon>Actinomycetes</taxon>
        <taxon>Catenulisporales</taxon>
        <taxon>Actinospicaceae</taxon>
        <taxon>Actinospica</taxon>
    </lineage>
</organism>
<proteinExistence type="predicted"/>
<feature type="region of interest" description="Disordered" evidence="1">
    <location>
        <begin position="1"/>
        <end position="24"/>
    </location>
</feature>
<feature type="compositionally biased region" description="Basic residues" evidence="1">
    <location>
        <begin position="1"/>
        <end position="18"/>
    </location>
</feature>
<protein>
    <submittedName>
        <fullName evidence="2">Uncharacterized protein</fullName>
    </submittedName>
</protein>
<dbReference type="Proteomes" id="UP000676325">
    <property type="component" value="Unassembled WGS sequence"/>
</dbReference>
<gene>
    <name evidence="2" type="ORF">KDK95_12935</name>
</gene>